<name>A0ABQ9YEF1_9EUKA</name>
<feature type="transmembrane region" description="Helical" evidence="5">
    <location>
        <begin position="41"/>
        <end position="59"/>
    </location>
</feature>
<comment type="caution">
    <text evidence="7">The sequence shown here is derived from an EMBL/GenBank/DDBJ whole genome shotgun (WGS) entry which is preliminary data.</text>
</comment>
<evidence type="ECO:0000256" key="3">
    <source>
        <dbReference type="ARBA" id="ARBA00022989"/>
    </source>
</evidence>
<evidence type="ECO:0000259" key="6">
    <source>
        <dbReference type="Pfam" id="PF01490"/>
    </source>
</evidence>
<evidence type="ECO:0000313" key="7">
    <source>
        <dbReference type="EMBL" id="KAK2962060.1"/>
    </source>
</evidence>
<evidence type="ECO:0000313" key="8">
    <source>
        <dbReference type="Proteomes" id="UP001281761"/>
    </source>
</evidence>
<organism evidence="7 8">
    <name type="scientific">Blattamonas nauphoetae</name>
    <dbReference type="NCBI Taxonomy" id="2049346"/>
    <lineage>
        <taxon>Eukaryota</taxon>
        <taxon>Metamonada</taxon>
        <taxon>Preaxostyla</taxon>
        <taxon>Oxymonadida</taxon>
        <taxon>Blattamonas</taxon>
    </lineage>
</organism>
<evidence type="ECO:0000256" key="2">
    <source>
        <dbReference type="ARBA" id="ARBA00022692"/>
    </source>
</evidence>
<feature type="transmembrane region" description="Helical" evidence="5">
    <location>
        <begin position="65"/>
        <end position="83"/>
    </location>
</feature>
<keyword evidence="8" id="KW-1185">Reference proteome</keyword>
<keyword evidence="3 5" id="KW-1133">Transmembrane helix</keyword>
<evidence type="ECO:0000256" key="1">
    <source>
        <dbReference type="ARBA" id="ARBA00004370"/>
    </source>
</evidence>
<evidence type="ECO:0000256" key="4">
    <source>
        <dbReference type="ARBA" id="ARBA00023136"/>
    </source>
</evidence>
<feature type="domain" description="Amino acid transporter transmembrane" evidence="6">
    <location>
        <begin position="35"/>
        <end position="81"/>
    </location>
</feature>
<dbReference type="InterPro" id="IPR013057">
    <property type="entry name" value="AA_transpt_TM"/>
</dbReference>
<reference evidence="7 8" key="1">
    <citation type="journal article" date="2022" name="bioRxiv">
        <title>Genomics of Preaxostyla Flagellates Illuminates Evolutionary Transitions and the Path Towards Mitochondrial Loss.</title>
        <authorList>
            <person name="Novak L.V.F."/>
            <person name="Treitli S.C."/>
            <person name="Pyrih J."/>
            <person name="Halakuc P."/>
            <person name="Pipaliya S.V."/>
            <person name="Vacek V."/>
            <person name="Brzon O."/>
            <person name="Soukal P."/>
            <person name="Eme L."/>
            <person name="Dacks J.B."/>
            <person name="Karnkowska A."/>
            <person name="Elias M."/>
            <person name="Hampl V."/>
        </authorList>
    </citation>
    <scope>NUCLEOTIDE SEQUENCE [LARGE SCALE GENOMIC DNA]</scope>
    <source>
        <strain evidence="7">NAU3</strain>
        <tissue evidence="7">Gut</tissue>
    </source>
</reference>
<accession>A0ABQ9YEF1</accession>
<evidence type="ECO:0000256" key="5">
    <source>
        <dbReference type="SAM" id="Phobius"/>
    </source>
</evidence>
<sequence length="109" mass="11873">MSLKFDTINFLIQKLISSFKHENDSSGFTGRKKESNLVSGSMNLVTMVIGSGSLGLPFAFAKAGLVPAILMFVVFGLPSFLAFNDCMYAADVKLTTFLTSPTQRHSQSR</sequence>
<proteinExistence type="predicted"/>
<dbReference type="Pfam" id="PF01490">
    <property type="entry name" value="Aa_trans"/>
    <property type="match status" value="1"/>
</dbReference>
<keyword evidence="4 5" id="KW-0472">Membrane</keyword>
<dbReference type="EMBL" id="JARBJD010000013">
    <property type="protein sequence ID" value="KAK2962060.1"/>
    <property type="molecule type" value="Genomic_DNA"/>
</dbReference>
<protein>
    <recommendedName>
        <fullName evidence="6">Amino acid transporter transmembrane domain-containing protein</fullName>
    </recommendedName>
</protein>
<keyword evidence="2 5" id="KW-0812">Transmembrane</keyword>
<comment type="subcellular location">
    <subcellularLocation>
        <location evidence="1">Membrane</location>
    </subcellularLocation>
</comment>
<dbReference type="Proteomes" id="UP001281761">
    <property type="component" value="Unassembled WGS sequence"/>
</dbReference>
<gene>
    <name evidence="7" type="ORF">BLNAU_3116</name>
</gene>